<dbReference type="AlphaFoldDB" id="U9UL86"/>
<gene>
    <name evidence="1" type="ORF">GLOINDRAFT_92941</name>
</gene>
<protein>
    <submittedName>
        <fullName evidence="1">Uncharacterized protein</fullName>
    </submittedName>
</protein>
<evidence type="ECO:0000313" key="1">
    <source>
        <dbReference type="EMBL" id="ESA19338.1"/>
    </source>
</evidence>
<dbReference type="VEuPathDB" id="FungiDB:RhiirFUN_019947"/>
<name>U9UL86_RHIID</name>
<reference evidence="1" key="1">
    <citation type="submission" date="2013-07" db="EMBL/GenBank/DDBJ databases">
        <title>The genome of an arbuscular mycorrhizal fungus provides insights into the evolution of the oldest plant symbiosis.</title>
        <authorList>
            <consortium name="DOE Joint Genome Institute"/>
            <person name="Tisserant E."/>
            <person name="Malbreil M."/>
            <person name="Kuo A."/>
            <person name="Kohler A."/>
            <person name="Symeonidi A."/>
            <person name="Balestrini R."/>
            <person name="Charron P."/>
            <person name="Duensing N."/>
            <person name="Frei-dit-Frey N."/>
            <person name="Gianinazzi-Pearson V."/>
            <person name="Gilbert B."/>
            <person name="Handa Y."/>
            <person name="Hijri M."/>
            <person name="Kaul R."/>
            <person name="Kawaguchi M."/>
            <person name="Krajinski F."/>
            <person name="Lammers P."/>
            <person name="Lapierre D."/>
            <person name="Masclaux F.G."/>
            <person name="Murat C."/>
            <person name="Morin E."/>
            <person name="Ndikumana S."/>
            <person name="Pagni M."/>
            <person name="Petitpierre D."/>
            <person name="Requena N."/>
            <person name="Rosikiewicz P."/>
            <person name="Riley R."/>
            <person name="Saito K."/>
            <person name="San Clemente H."/>
            <person name="Shapiro H."/>
            <person name="van Tuinen D."/>
            <person name="Becard G."/>
            <person name="Bonfante P."/>
            <person name="Paszkowski U."/>
            <person name="Shachar-Hill Y."/>
            <person name="Young J.P."/>
            <person name="Sanders I.R."/>
            <person name="Henrissat B."/>
            <person name="Rensing S.A."/>
            <person name="Grigoriev I.V."/>
            <person name="Corradi N."/>
            <person name="Roux C."/>
            <person name="Martin F."/>
        </authorList>
    </citation>
    <scope>NUCLEOTIDE SEQUENCE</scope>
    <source>
        <strain evidence="1">DAOM 197198</strain>
    </source>
</reference>
<organism evidence="1">
    <name type="scientific">Rhizophagus irregularis (strain DAOM 181602 / DAOM 197198 / MUCL 43194)</name>
    <name type="common">Arbuscular mycorrhizal fungus</name>
    <name type="synonym">Glomus intraradices</name>
    <dbReference type="NCBI Taxonomy" id="747089"/>
    <lineage>
        <taxon>Eukaryota</taxon>
        <taxon>Fungi</taxon>
        <taxon>Fungi incertae sedis</taxon>
        <taxon>Mucoromycota</taxon>
        <taxon>Glomeromycotina</taxon>
        <taxon>Glomeromycetes</taxon>
        <taxon>Glomerales</taxon>
        <taxon>Glomeraceae</taxon>
        <taxon>Rhizophagus</taxon>
    </lineage>
</organism>
<sequence>MLWFRKRKSVLLDPRNKTRKPTEKKNLINLYFESTPISEWSYMGFLEALKTNCVSEVRSLADQKSIWRKRYLTYLSNVLIEKQDSISKERATFLIQQYRVSFLSVTVVRYCSSRKIMRNSILDIPSLLIFTNRIPPEEENFWNNVKTEKDLMVKETSQSANDFGCVLIFKDIFNKQSQIDALNVLEVTCNQKCEEYVDKINSRSLKREELAEEDITQEDVLNSVFEVSDTFRKTKFPVYYEKLKSIWHTRDAKANYYIIDMGDEETLNQVHKLLSDNELNFLSERLSLTDENECISTEAHRYMILFDEIIEESNYDDDDIEGENNDITD</sequence>
<dbReference type="HOGENOM" id="CLU_845055_0_0_1"/>
<accession>U9UL86</accession>
<dbReference type="EMBL" id="KI278324">
    <property type="protein sequence ID" value="ESA19338.1"/>
    <property type="molecule type" value="Genomic_DNA"/>
</dbReference>
<proteinExistence type="predicted"/>